<dbReference type="Proteomes" id="UP000091956">
    <property type="component" value="Unassembled WGS sequence"/>
</dbReference>
<keyword evidence="3" id="KW-1185">Reference proteome</keyword>
<accession>A0A1B8GX96</accession>
<evidence type="ECO:0000256" key="1">
    <source>
        <dbReference type="SAM" id="MobiDB-lite"/>
    </source>
</evidence>
<name>A0A1B8GX96_9PEZI</name>
<dbReference type="RefSeq" id="XP_059320034.1">
    <property type="nucleotide sequence ID" value="XM_059463362.1"/>
</dbReference>
<evidence type="ECO:0000313" key="3">
    <source>
        <dbReference type="Proteomes" id="UP000091956"/>
    </source>
</evidence>
<dbReference type="GeneID" id="28834823"/>
<evidence type="ECO:0000313" key="2">
    <source>
        <dbReference type="EMBL" id="OBU00431.2"/>
    </source>
</evidence>
<protein>
    <submittedName>
        <fullName evidence="2">Uncharacterized protein</fullName>
    </submittedName>
</protein>
<proteinExistence type="predicted"/>
<sequence>MGNNTDEEPKIGESSTDAYSPEKYRKCLQEIEEKGIGKARQELKDKGMWPAKPGDILDKIHAIKWSPTMSEEDSKRNVQDFNRLFEEFITWAVEDLNANKNNPETVKFHQFLCAQLTEVGNNAVAMAKDNK</sequence>
<gene>
    <name evidence="2" type="ORF">VE01_01437</name>
</gene>
<dbReference type="EMBL" id="KV460209">
    <property type="protein sequence ID" value="OBU00431.2"/>
    <property type="molecule type" value="Genomic_DNA"/>
</dbReference>
<reference evidence="3" key="2">
    <citation type="journal article" date="2018" name="Nat. Commun.">
        <title>Extreme sensitivity to ultraviolet light in the fungal pathogen causing white-nose syndrome of bats.</title>
        <authorList>
            <person name="Palmer J.M."/>
            <person name="Drees K.P."/>
            <person name="Foster J.T."/>
            <person name="Lindner D.L."/>
        </authorList>
    </citation>
    <scope>NUCLEOTIDE SEQUENCE [LARGE SCALE GENOMIC DNA]</scope>
    <source>
        <strain evidence="3">UAMH 10579</strain>
    </source>
</reference>
<reference evidence="2 3" key="1">
    <citation type="submission" date="2016-03" db="EMBL/GenBank/DDBJ databases">
        <title>Comparative genomics of Pseudogymnoascus destructans, the fungus causing white-nose syndrome of bats.</title>
        <authorList>
            <person name="Palmer J.M."/>
            <person name="Drees K.P."/>
            <person name="Foster J.T."/>
            <person name="Lindner D.L."/>
        </authorList>
    </citation>
    <scope>NUCLEOTIDE SEQUENCE [LARGE SCALE GENOMIC DNA]</scope>
    <source>
        <strain evidence="2 3">UAMH 10579</strain>
    </source>
</reference>
<dbReference type="AlphaFoldDB" id="A0A1B8GX96"/>
<organism evidence="2 3">
    <name type="scientific">Pseudogymnoascus verrucosus</name>
    <dbReference type="NCBI Taxonomy" id="342668"/>
    <lineage>
        <taxon>Eukaryota</taxon>
        <taxon>Fungi</taxon>
        <taxon>Dikarya</taxon>
        <taxon>Ascomycota</taxon>
        <taxon>Pezizomycotina</taxon>
        <taxon>Leotiomycetes</taxon>
        <taxon>Thelebolales</taxon>
        <taxon>Thelebolaceae</taxon>
        <taxon>Pseudogymnoascus</taxon>
    </lineage>
</organism>
<feature type="region of interest" description="Disordered" evidence="1">
    <location>
        <begin position="1"/>
        <end position="23"/>
    </location>
</feature>